<comment type="similarity">
    <text evidence="2 12">Belongs to the peptidase M48B family.</text>
</comment>
<feature type="binding site" evidence="12">
    <location>
        <position position="131"/>
    </location>
    <ligand>
        <name>Zn(2+)</name>
        <dbReference type="ChEBI" id="CHEBI:29105"/>
        <note>catalytic</note>
    </ligand>
</feature>
<evidence type="ECO:0000256" key="10">
    <source>
        <dbReference type="ARBA" id="ARBA00023049"/>
    </source>
</evidence>
<dbReference type="AlphaFoldDB" id="A0A7R6PR04"/>
<dbReference type="PANTHER" id="PTHR43221">
    <property type="entry name" value="PROTEASE HTPX"/>
    <property type="match status" value="1"/>
</dbReference>
<keyword evidence="9 12" id="KW-1133">Transmembrane helix</keyword>
<dbReference type="HAMAP" id="MF_00188">
    <property type="entry name" value="Pept_M48_protease_HtpX"/>
    <property type="match status" value="1"/>
</dbReference>
<accession>A0A7R6PR04</accession>
<gene>
    <name evidence="12 14" type="primary">htpX</name>
    <name evidence="14" type="ORF">TTHT_1237</name>
</gene>
<reference evidence="14 15" key="1">
    <citation type="journal article" date="2012" name="Extremophiles">
        <title>Thermotomaculum hydrothermale gen. nov., sp. nov., a novel heterotrophic thermophile within the phylum Acidobacteria from a deep-sea hydrothermal vent chimney in the Southern Okinawa Trough.</title>
        <authorList>
            <person name="Izumi H."/>
            <person name="Nunoura T."/>
            <person name="Miyazaki M."/>
            <person name="Mino S."/>
            <person name="Toki T."/>
            <person name="Takai K."/>
            <person name="Sako Y."/>
            <person name="Sawabe T."/>
            <person name="Nakagawa S."/>
        </authorList>
    </citation>
    <scope>NUCLEOTIDE SEQUENCE [LARGE SCALE GENOMIC DNA]</scope>
    <source>
        <strain evidence="14 15">AC55</strain>
    </source>
</reference>
<evidence type="ECO:0000256" key="4">
    <source>
        <dbReference type="ARBA" id="ARBA00022670"/>
    </source>
</evidence>
<evidence type="ECO:0000313" key="15">
    <source>
        <dbReference type="Proteomes" id="UP000595564"/>
    </source>
</evidence>
<comment type="cofactor">
    <cofactor evidence="12">
        <name>Zn(2+)</name>
        <dbReference type="ChEBI" id="CHEBI:29105"/>
    </cofactor>
    <text evidence="12">Binds 1 zinc ion per subunit.</text>
</comment>
<keyword evidence="5 12" id="KW-0812">Transmembrane</keyword>
<feature type="transmembrane region" description="Helical" evidence="12">
    <location>
        <begin position="7"/>
        <end position="25"/>
    </location>
</feature>
<keyword evidence="15" id="KW-1185">Reference proteome</keyword>
<dbReference type="EMBL" id="AP017470">
    <property type="protein sequence ID" value="BBB32756.1"/>
    <property type="molecule type" value="Genomic_DNA"/>
</dbReference>
<dbReference type="InterPro" id="IPR050083">
    <property type="entry name" value="HtpX_protease"/>
</dbReference>
<evidence type="ECO:0000313" key="14">
    <source>
        <dbReference type="EMBL" id="BBB32756.1"/>
    </source>
</evidence>
<feature type="binding site" evidence="12">
    <location>
        <position position="205"/>
    </location>
    <ligand>
        <name>Zn(2+)</name>
        <dbReference type="ChEBI" id="CHEBI:29105"/>
        <note>catalytic</note>
    </ligand>
</feature>
<protein>
    <recommendedName>
        <fullName evidence="12">Protease HtpX homolog</fullName>
        <ecNumber evidence="12">3.4.24.-</ecNumber>
    </recommendedName>
</protein>
<evidence type="ECO:0000256" key="11">
    <source>
        <dbReference type="ARBA" id="ARBA00023136"/>
    </source>
</evidence>
<comment type="subcellular location">
    <subcellularLocation>
        <location evidence="1 12">Cell membrane</location>
        <topology evidence="1 12">Multi-pass membrane protein</topology>
    </subcellularLocation>
</comment>
<dbReference type="GO" id="GO:0006508">
    <property type="term" value="P:proteolysis"/>
    <property type="evidence" value="ECO:0007669"/>
    <property type="project" value="UniProtKB-KW"/>
</dbReference>
<keyword evidence="4 12" id="KW-0645">Protease</keyword>
<dbReference type="GO" id="GO:0008270">
    <property type="term" value="F:zinc ion binding"/>
    <property type="evidence" value="ECO:0007669"/>
    <property type="project" value="UniProtKB-UniRule"/>
</dbReference>
<dbReference type="GO" id="GO:0005886">
    <property type="term" value="C:plasma membrane"/>
    <property type="evidence" value="ECO:0007669"/>
    <property type="project" value="UniProtKB-SubCell"/>
</dbReference>
<dbReference type="Pfam" id="PF01435">
    <property type="entry name" value="Peptidase_M48"/>
    <property type="match status" value="1"/>
</dbReference>
<evidence type="ECO:0000256" key="6">
    <source>
        <dbReference type="ARBA" id="ARBA00022723"/>
    </source>
</evidence>
<keyword evidence="8 12" id="KW-0862">Zinc</keyword>
<dbReference type="GO" id="GO:0004222">
    <property type="term" value="F:metalloendopeptidase activity"/>
    <property type="evidence" value="ECO:0007669"/>
    <property type="project" value="UniProtKB-UniRule"/>
</dbReference>
<evidence type="ECO:0000256" key="7">
    <source>
        <dbReference type="ARBA" id="ARBA00022801"/>
    </source>
</evidence>
<keyword evidence="3 12" id="KW-1003">Cell membrane</keyword>
<evidence type="ECO:0000256" key="2">
    <source>
        <dbReference type="ARBA" id="ARBA00009779"/>
    </source>
</evidence>
<evidence type="ECO:0000256" key="8">
    <source>
        <dbReference type="ARBA" id="ARBA00022833"/>
    </source>
</evidence>
<dbReference type="PANTHER" id="PTHR43221:SF1">
    <property type="entry name" value="PROTEASE HTPX"/>
    <property type="match status" value="1"/>
</dbReference>
<evidence type="ECO:0000256" key="1">
    <source>
        <dbReference type="ARBA" id="ARBA00004651"/>
    </source>
</evidence>
<evidence type="ECO:0000256" key="3">
    <source>
        <dbReference type="ARBA" id="ARBA00022475"/>
    </source>
</evidence>
<dbReference type="RefSeq" id="WP_201327061.1">
    <property type="nucleotide sequence ID" value="NZ_AP017470.1"/>
</dbReference>
<dbReference type="EC" id="3.4.24.-" evidence="12"/>
<feature type="transmembrane region" description="Helical" evidence="12">
    <location>
        <begin position="31"/>
        <end position="48"/>
    </location>
</feature>
<feature type="binding site" evidence="12">
    <location>
        <position position="135"/>
    </location>
    <ligand>
        <name>Zn(2+)</name>
        <dbReference type="ChEBI" id="CHEBI:29105"/>
        <note>catalytic</note>
    </ligand>
</feature>
<keyword evidence="10 12" id="KW-0482">Metalloprotease</keyword>
<sequence>MLNQIKSFVFLTALTLLFVWIGGMIGGQSGMIIAFVLAFFMNFFSYWYSDKIVLAAYRAKPVTENEAPELYSIVRELATKAGIPMPKIYIIPSPQPNAFATGRNPEHAAVAVTTGILQLLNRDELKGVLGHELGHIIHRDILIQSIAATVAGAIMVLSSMARWAAFFGGFSRDDDNGGIIGLLVVSILAPLAATLIQLAISRSREYLADKKGAELSGNPLFLANALRKLDSYAKELPMPQANPQTAHMFIVNPLSGKALAKLFSTHPPIEERIKRLEEMAYSNRIN</sequence>
<dbReference type="Proteomes" id="UP000595564">
    <property type="component" value="Chromosome"/>
</dbReference>
<feature type="transmembrane region" description="Helical" evidence="12">
    <location>
        <begin position="141"/>
        <end position="165"/>
    </location>
</feature>
<feature type="active site" evidence="12">
    <location>
        <position position="132"/>
    </location>
</feature>
<keyword evidence="6 12" id="KW-0479">Metal-binding</keyword>
<dbReference type="NCBIfam" id="NF002826">
    <property type="entry name" value="PRK03001.1"/>
    <property type="match status" value="1"/>
</dbReference>
<dbReference type="KEGG" id="thyd:TTHT_1237"/>
<dbReference type="InterPro" id="IPR001915">
    <property type="entry name" value="Peptidase_M48"/>
</dbReference>
<keyword evidence="7 12" id="KW-0378">Hydrolase</keyword>
<feature type="domain" description="Peptidase M48" evidence="13">
    <location>
        <begin position="66"/>
        <end position="279"/>
    </location>
</feature>
<dbReference type="CDD" id="cd07336">
    <property type="entry name" value="M48B_HtpX_like"/>
    <property type="match status" value="1"/>
</dbReference>
<organism evidence="14 15">
    <name type="scientific">Thermotomaculum hydrothermale</name>
    <dbReference type="NCBI Taxonomy" id="981385"/>
    <lineage>
        <taxon>Bacteria</taxon>
        <taxon>Pseudomonadati</taxon>
        <taxon>Acidobacteriota</taxon>
        <taxon>Holophagae</taxon>
        <taxon>Thermotomaculales</taxon>
        <taxon>Thermotomaculaceae</taxon>
        <taxon>Thermotomaculum</taxon>
    </lineage>
</organism>
<evidence type="ECO:0000256" key="5">
    <source>
        <dbReference type="ARBA" id="ARBA00022692"/>
    </source>
</evidence>
<keyword evidence="14" id="KW-0346">Stress response</keyword>
<evidence type="ECO:0000256" key="12">
    <source>
        <dbReference type="HAMAP-Rule" id="MF_00188"/>
    </source>
</evidence>
<dbReference type="InterPro" id="IPR022919">
    <property type="entry name" value="Pept_M48_protease_HtpX"/>
</dbReference>
<keyword evidence="11 12" id="KW-0472">Membrane</keyword>
<evidence type="ECO:0000259" key="13">
    <source>
        <dbReference type="Pfam" id="PF01435"/>
    </source>
</evidence>
<feature type="transmembrane region" description="Helical" evidence="12">
    <location>
        <begin position="177"/>
        <end position="200"/>
    </location>
</feature>
<name>A0A7R6PR04_9BACT</name>
<evidence type="ECO:0000256" key="9">
    <source>
        <dbReference type="ARBA" id="ARBA00022989"/>
    </source>
</evidence>
<dbReference type="Gene3D" id="3.30.2010.10">
    <property type="entry name" value="Metalloproteases ('zincins'), catalytic domain"/>
    <property type="match status" value="1"/>
</dbReference>
<proteinExistence type="inferred from homology"/>